<dbReference type="OrthoDB" id="9788892at2"/>
<name>A0A146G8B2_TERSA</name>
<dbReference type="RefSeq" id="WP_075079624.1">
    <property type="nucleotide sequence ID" value="NZ_BDCO01000002.1"/>
</dbReference>
<dbReference type="InterPro" id="IPR008978">
    <property type="entry name" value="HSP20-like_chaperone"/>
</dbReference>
<evidence type="ECO:0000313" key="5">
    <source>
        <dbReference type="Proteomes" id="UP000076023"/>
    </source>
</evidence>
<keyword evidence="5" id="KW-1185">Reference proteome</keyword>
<evidence type="ECO:0000256" key="2">
    <source>
        <dbReference type="RuleBase" id="RU003616"/>
    </source>
</evidence>
<feature type="domain" description="SHSP" evidence="3">
    <location>
        <begin position="16"/>
        <end position="124"/>
    </location>
</feature>
<dbReference type="SUPFAM" id="SSF49764">
    <property type="entry name" value="HSP20-like chaperones"/>
    <property type="match status" value="1"/>
</dbReference>
<dbReference type="CDD" id="cd06464">
    <property type="entry name" value="ACD_sHsps-like"/>
    <property type="match status" value="1"/>
</dbReference>
<dbReference type="InParanoid" id="A0A146G8B2"/>
<comment type="similarity">
    <text evidence="1 2">Belongs to the small heat shock protein (HSP20) family.</text>
</comment>
<evidence type="ECO:0000256" key="1">
    <source>
        <dbReference type="PROSITE-ProRule" id="PRU00285"/>
    </source>
</evidence>
<proteinExistence type="inferred from homology"/>
<evidence type="ECO:0000313" key="4">
    <source>
        <dbReference type="EMBL" id="GAT33949.1"/>
    </source>
</evidence>
<dbReference type="EMBL" id="BDCO01000002">
    <property type="protein sequence ID" value="GAT33949.1"/>
    <property type="molecule type" value="Genomic_DNA"/>
</dbReference>
<gene>
    <name evidence="4" type="ORF">TSACC_22370</name>
</gene>
<dbReference type="PANTHER" id="PTHR11527">
    <property type="entry name" value="HEAT-SHOCK PROTEIN 20 FAMILY MEMBER"/>
    <property type="match status" value="1"/>
</dbReference>
<dbReference type="Gene3D" id="2.60.40.790">
    <property type="match status" value="1"/>
</dbReference>
<protein>
    <submittedName>
        <fullName evidence="4">HSP20 family protein</fullName>
    </submittedName>
</protein>
<accession>A0A146G8B2</accession>
<dbReference type="FunCoup" id="A0A146G8B2">
    <property type="interactions" value="119"/>
</dbReference>
<reference evidence="5" key="1">
    <citation type="journal article" date="2017" name="Genome Announc.">
        <title>Draft Genome Sequence of Terrimicrobium sacchariphilum NM-5T, a Facultative Anaerobic Soil Bacterium of the Class Spartobacteria.</title>
        <authorList>
            <person name="Qiu Y.L."/>
            <person name="Tourlousse D.M."/>
            <person name="Matsuura N."/>
            <person name="Ohashi A."/>
            <person name="Sekiguchi Y."/>
        </authorList>
    </citation>
    <scope>NUCLEOTIDE SEQUENCE [LARGE SCALE GENOMIC DNA]</scope>
    <source>
        <strain evidence="5">NM-5</strain>
    </source>
</reference>
<dbReference type="InterPro" id="IPR031107">
    <property type="entry name" value="Small_HSP"/>
</dbReference>
<dbReference type="STRING" id="690879.TSACC_22370"/>
<dbReference type="PROSITE" id="PS01031">
    <property type="entry name" value="SHSP"/>
    <property type="match status" value="1"/>
</dbReference>
<dbReference type="Proteomes" id="UP000076023">
    <property type="component" value="Unassembled WGS sequence"/>
</dbReference>
<dbReference type="AlphaFoldDB" id="A0A146G8B2"/>
<sequence>MSTLTTCSPASSTQGRRIEYITPRANLHHDGDGYTLELEMPGVAKDGVEITVEDGKLTLTGRRAEDQSFGRPVYRERSQNEYRRVFDLDPSIDTDKITASMSQGLLTVRLQKSEAVKPRKITVA</sequence>
<comment type="caution">
    <text evidence="4">The sequence shown here is derived from an EMBL/GenBank/DDBJ whole genome shotgun (WGS) entry which is preliminary data.</text>
</comment>
<evidence type="ECO:0000259" key="3">
    <source>
        <dbReference type="PROSITE" id="PS01031"/>
    </source>
</evidence>
<organism evidence="4 5">
    <name type="scientific">Terrimicrobium sacchariphilum</name>
    <dbReference type="NCBI Taxonomy" id="690879"/>
    <lineage>
        <taxon>Bacteria</taxon>
        <taxon>Pseudomonadati</taxon>
        <taxon>Verrucomicrobiota</taxon>
        <taxon>Terrimicrobiia</taxon>
        <taxon>Terrimicrobiales</taxon>
        <taxon>Terrimicrobiaceae</taxon>
        <taxon>Terrimicrobium</taxon>
    </lineage>
</organism>
<dbReference type="InterPro" id="IPR002068">
    <property type="entry name" value="A-crystallin/Hsp20_dom"/>
</dbReference>
<dbReference type="Pfam" id="PF00011">
    <property type="entry name" value="HSP20"/>
    <property type="match status" value="1"/>
</dbReference>